<dbReference type="CDD" id="cd02042">
    <property type="entry name" value="ParAB_family"/>
    <property type="match status" value="1"/>
</dbReference>
<dbReference type="SUPFAM" id="SSF52540">
    <property type="entry name" value="P-loop containing nucleoside triphosphate hydrolases"/>
    <property type="match status" value="1"/>
</dbReference>
<evidence type="ECO:0000259" key="1">
    <source>
        <dbReference type="Pfam" id="PF13614"/>
    </source>
</evidence>
<reference evidence="3" key="1">
    <citation type="journal article" date="2019" name="Int. J. Syst. Evol. Microbiol.">
        <title>The Global Catalogue of Microorganisms (GCM) 10K type strain sequencing project: providing services to taxonomists for standard genome sequencing and annotation.</title>
        <authorList>
            <consortium name="The Broad Institute Genomics Platform"/>
            <consortium name="The Broad Institute Genome Sequencing Center for Infectious Disease"/>
            <person name="Wu L."/>
            <person name="Ma J."/>
        </authorList>
    </citation>
    <scope>NUCLEOTIDE SEQUENCE [LARGE SCALE GENOMIC DNA]</scope>
    <source>
        <strain evidence="3">CGMCC 1.15772</strain>
    </source>
</reference>
<keyword evidence="3" id="KW-1185">Reference proteome</keyword>
<organism evidence="2 3">
    <name type="scientific">Deinococcus lacus</name>
    <dbReference type="NCBI Taxonomy" id="392561"/>
    <lineage>
        <taxon>Bacteria</taxon>
        <taxon>Thermotogati</taxon>
        <taxon>Deinococcota</taxon>
        <taxon>Deinococci</taxon>
        <taxon>Deinococcales</taxon>
        <taxon>Deinococcaceae</taxon>
        <taxon>Deinococcus</taxon>
    </lineage>
</organism>
<feature type="domain" description="AAA" evidence="1">
    <location>
        <begin position="7"/>
        <end position="166"/>
    </location>
</feature>
<dbReference type="Gene3D" id="3.40.50.300">
    <property type="entry name" value="P-loop containing nucleotide triphosphate hydrolases"/>
    <property type="match status" value="1"/>
</dbReference>
<comment type="caution">
    <text evidence="2">The sequence shown here is derived from an EMBL/GenBank/DDBJ whole genome shotgun (WGS) entry which is preliminary data.</text>
</comment>
<dbReference type="PANTHER" id="PTHR13696">
    <property type="entry name" value="P-LOOP CONTAINING NUCLEOSIDE TRIPHOSPHATE HYDROLASE"/>
    <property type="match status" value="1"/>
</dbReference>
<dbReference type="EMBL" id="JBHSWD010000003">
    <property type="protein sequence ID" value="MFC6593004.1"/>
    <property type="molecule type" value="Genomic_DNA"/>
</dbReference>
<dbReference type="InterPro" id="IPR050678">
    <property type="entry name" value="DNA_Partitioning_ATPase"/>
</dbReference>
<gene>
    <name evidence="2" type="ORF">ACFP81_13990</name>
</gene>
<name>A0ABW1YF99_9DEIO</name>
<protein>
    <submittedName>
        <fullName evidence="2">ParA family protein</fullName>
    </submittedName>
</protein>
<accession>A0ABW1YF99</accession>
<dbReference type="RefSeq" id="WP_380084122.1">
    <property type="nucleotide sequence ID" value="NZ_JBHSWD010000003.1"/>
</dbReference>
<dbReference type="Proteomes" id="UP001596297">
    <property type="component" value="Unassembled WGS sequence"/>
</dbReference>
<dbReference type="PANTHER" id="PTHR13696:SF52">
    <property type="entry name" value="PARA FAMILY PROTEIN CT_582"/>
    <property type="match status" value="1"/>
</dbReference>
<evidence type="ECO:0000313" key="3">
    <source>
        <dbReference type="Proteomes" id="UP001596297"/>
    </source>
</evidence>
<dbReference type="InterPro" id="IPR027417">
    <property type="entry name" value="P-loop_NTPase"/>
</dbReference>
<sequence length="255" mass="27915">MILTTFTHAGGVGKTSIVLNVGYRLGELGYRVLLIDLDPQANLTTWLGVEDAELSETVSDLALQHGPLPEPRTVHGIGLIPSHIDLAELEGGLRERIGGILRLRRALEAQRDQWDVVLIDGPPSLGQLAGFGALAADALLVPIVMRTKGIDALNGLNRMMPQYHELRPELQVGIYVPTMYGNRGEDRELYQSLVRRGFGPMTSPVPQREAAWNRAATRGLPVLLSEPKSDAAEDVKRLTDELIEQLQLQKAEVPA</sequence>
<dbReference type="Pfam" id="PF13614">
    <property type="entry name" value="AAA_31"/>
    <property type="match status" value="1"/>
</dbReference>
<evidence type="ECO:0000313" key="2">
    <source>
        <dbReference type="EMBL" id="MFC6593004.1"/>
    </source>
</evidence>
<proteinExistence type="predicted"/>
<dbReference type="InterPro" id="IPR025669">
    <property type="entry name" value="AAA_dom"/>
</dbReference>